<organism evidence="1 2">
    <name type="scientific">Microbacterium trichothecenolyticum</name>
    <name type="common">Aureobacterium trichothecenolyticum</name>
    <dbReference type="NCBI Taxonomy" id="69370"/>
    <lineage>
        <taxon>Bacteria</taxon>
        <taxon>Bacillati</taxon>
        <taxon>Actinomycetota</taxon>
        <taxon>Actinomycetes</taxon>
        <taxon>Micrococcales</taxon>
        <taxon>Microbacteriaceae</taxon>
        <taxon>Microbacterium</taxon>
    </lineage>
</organism>
<sequence>MPHLTSIDAMVLPLLLVDRARERGAAPETLQSVTIAAGSAPWLELDHVPVSVHATPDGSGRVIRARTGSFRTQLRLTPTVARVVDDDTPTVYGSAYRDIEVHTRLTSVTSDAVLGTHAPDFGRASMRASGIDGALWPGLTAITYVAIMGQLTQVALRAATGRGRRETGNLWMRRMSIDLSQRRRPSTDVVTTDTRVTDRRVALRHDPSLQTVEVRSTSSEGVVALASLAYREAS</sequence>
<gene>
    <name evidence="1" type="ORF">QE412_002760</name>
</gene>
<comment type="caution">
    <text evidence="1">The sequence shown here is derived from an EMBL/GenBank/DDBJ whole genome shotgun (WGS) entry which is preliminary data.</text>
</comment>
<evidence type="ECO:0000313" key="2">
    <source>
        <dbReference type="Proteomes" id="UP001226691"/>
    </source>
</evidence>
<proteinExistence type="predicted"/>
<name>A0ABU0TZ07_MICTR</name>
<accession>A0ABU0TZ07</accession>
<dbReference type="Proteomes" id="UP001226691">
    <property type="component" value="Unassembled WGS sequence"/>
</dbReference>
<protein>
    <submittedName>
        <fullName evidence="1">Uncharacterized protein</fullName>
    </submittedName>
</protein>
<evidence type="ECO:0000313" key="1">
    <source>
        <dbReference type="EMBL" id="MDQ1124187.1"/>
    </source>
</evidence>
<keyword evidence="2" id="KW-1185">Reference proteome</keyword>
<reference evidence="1 2" key="1">
    <citation type="submission" date="2023-07" db="EMBL/GenBank/DDBJ databases">
        <title>Functional and genomic diversity of the sorghum phyllosphere microbiome.</title>
        <authorList>
            <person name="Shade A."/>
        </authorList>
    </citation>
    <scope>NUCLEOTIDE SEQUENCE [LARGE SCALE GENOMIC DNA]</scope>
    <source>
        <strain evidence="1 2">SORGH_AS_1207</strain>
    </source>
</reference>
<dbReference type="EMBL" id="JAUTBF010000001">
    <property type="protein sequence ID" value="MDQ1124187.1"/>
    <property type="molecule type" value="Genomic_DNA"/>
</dbReference>